<evidence type="ECO:0000313" key="1">
    <source>
        <dbReference type="EMBL" id="CAD8957034.1"/>
    </source>
</evidence>
<dbReference type="AlphaFoldDB" id="A0A7S1DTC4"/>
<dbReference type="InterPro" id="IPR016024">
    <property type="entry name" value="ARM-type_fold"/>
</dbReference>
<dbReference type="SUPFAM" id="SSF48371">
    <property type="entry name" value="ARM repeat"/>
    <property type="match status" value="1"/>
</dbReference>
<dbReference type="InterPro" id="IPR011989">
    <property type="entry name" value="ARM-like"/>
</dbReference>
<evidence type="ECO:0008006" key="2">
    <source>
        <dbReference type="Google" id="ProtNLM"/>
    </source>
</evidence>
<reference evidence="1" key="1">
    <citation type="submission" date="2021-01" db="EMBL/GenBank/DDBJ databases">
        <authorList>
            <person name="Corre E."/>
            <person name="Pelletier E."/>
            <person name="Niang G."/>
            <person name="Scheremetjew M."/>
            <person name="Finn R."/>
            <person name="Kale V."/>
            <person name="Holt S."/>
            <person name="Cochrane G."/>
            <person name="Meng A."/>
            <person name="Brown T."/>
            <person name="Cohen L."/>
        </authorList>
    </citation>
    <scope>NUCLEOTIDE SEQUENCE</scope>
    <source>
        <strain evidence="1">CCMP644</strain>
    </source>
</reference>
<gene>
    <name evidence="1" type="ORF">HAND00432_LOCUS11573</name>
</gene>
<name>A0A7S1DTC4_HEMAN</name>
<protein>
    <recommendedName>
        <fullName evidence="2">Armadillo repeat-containing protein 8</fullName>
    </recommendedName>
</protein>
<dbReference type="EMBL" id="HBFX01019083">
    <property type="protein sequence ID" value="CAD8957034.1"/>
    <property type="molecule type" value="Transcribed_RNA"/>
</dbReference>
<dbReference type="Gene3D" id="1.25.10.10">
    <property type="entry name" value="Leucine-rich Repeat Variant"/>
    <property type="match status" value="1"/>
</dbReference>
<sequence length="105" mass="11383">MLRNPDVELHRLAASALCNLISNNEPAKKEARKQDLVMFLCGLLKATKHKDVQYAAAGGIYNLVKPKDLETIEAFGVMPLLLSVPVSQNIGAKLRVTADNPLGMA</sequence>
<organism evidence="1">
    <name type="scientific">Hemiselmis andersenii</name>
    <name type="common">Cryptophyte alga</name>
    <dbReference type="NCBI Taxonomy" id="464988"/>
    <lineage>
        <taxon>Eukaryota</taxon>
        <taxon>Cryptophyceae</taxon>
        <taxon>Cryptomonadales</taxon>
        <taxon>Hemiselmidaceae</taxon>
        <taxon>Hemiselmis</taxon>
    </lineage>
</organism>
<accession>A0A7S1DTC4</accession>
<proteinExistence type="predicted"/>